<reference evidence="1" key="2">
    <citation type="journal article" date="2023" name="BMC Genomics">
        <title>Pest status, molecular evolution, and epigenetic factors derived from the genome assembly of Frankliniella fusca, a thysanopteran phytovirus vector.</title>
        <authorList>
            <person name="Catto M.A."/>
            <person name="Labadie P.E."/>
            <person name="Jacobson A.L."/>
            <person name="Kennedy G.G."/>
            <person name="Srinivasan R."/>
            <person name="Hunt B.G."/>
        </authorList>
    </citation>
    <scope>NUCLEOTIDE SEQUENCE</scope>
    <source>
        <strain evidence="1">PL_HMW_Pooled</strain>
    </source>
</reference>
<comment type="caution">
    <text evidence="1">The sequence shown here is derived from an EMBL/GenBank/DDBJ whole genome shotgun (WGS) entry which is preliminary data.</text>
</comment>
<reference evidence="1" key="1">
    <citation type="submission" date="2021-07" db="EMBL/GenBank/DDBJ databases">
        <authorList>
            <person name="Catto M.A."/>
            <person name="Jacobson A."/>
            <person name="Kennedy G."/>
            <person name="Labadie P."/>
            <person name="Hunt B.G."/>
            <person name="Srinivasan R."/>
        </authorList>
    </citation>
    <scope>NUCLEOTIDE SEQUENCE</scope>
    <source>
        <strain evidence="1">PL_HMW_Pooled</strain>
        <tissue evidence="1">Head</tissue>
    </source>
</reference>
<sequence>MDQHEMDVDDPGEEVQDPILQLEPIHPERQAYDAERARQKYLLIIRRRRIRDLADPFDVTYETFVRTYRLSQDLVFSLVDLIRPHVPRTSSALALPLEKKVLAVLSFYATGSYQTPTGRNFDISIAQQTMSKYIEEISTALNAPEVVARIIRFAETAEEIGFCVERNTMLGAQIPNTIAYTDGTLIKIRKP</sequence>
<protein>
    <submittedName>
        <fullName evidence="1">Nuclease</fullName>
    </submittedName>
</protein>
<dbReference type="Proteomes" id="UP001219518">
    <property type="component" value="Unassembled WGS sequence"/>
</dbReference>
<keyword evidence="2" id="KW-1185">Reference proteome</keyword>
<proteinExistence type="predicted"/>
<gene>
    <name evidence="1" type="ORF">KUF71_016867</name>
</gene>
<dbReference type="EMBL" id="JAHWGI010001343">
    <property type="protein sequence ID" value="KAK3928643.1"/>
    <property type="molecule type" value="Genomic_DNA"/>
</dbReference>
<accession>A0AAE1HWF2</accession>
<dbReference type="AlphaFoldDB" id="A0AAE1HWF2"/>
<evidence type="ECO:0000313" key="1">
    <source>
        <dbReference type="EMBL" id="KAK3928643.1"/>
    </source>
</evidence>
<evidence type="ECO:0000313" key="2">
    <source>
        <dbReference type="Proteomes" id="UP001219518"/>
    </source>
</evidence>
<name>A0AAE1HWF2_9NEOP</name>
<organism evidence="1 2">
    <name type="scientific">Frankliniella fusca</name>
    <dbReference type="NCBI Taxonomy" id="407009"/>
    <lineage>
        <taxon>Eukaryota</taxon>
        <taxon>Metazoa</taxon>
        <taxon>Ecdysozoa</taxon>
        <taxon>Arthropoda</taxon>
        <taxon>Hexapoda</taxon>
        <taxon>Insecta</taxon>
        <taxon>Pterygota</taxon>
        <taxon>Neoptera</taxon>
        <taxon>Paraneoptera</taxon>
        <taxon>Thysanoptera</taxon>
        <taxon>Terebrantia</taxon>
        <taxon>Thripoidea</taxon>
        <taxon>Thripidae</taxon>
        <taxon>Frankliniella</taxon>
    </lineage>
</organism>